<dbReference type="PROSITE" id="PS51741">
    <property type="entry name" value="F_BAR"/>
    <property type="match status" value="1"/>
</dbReference>
<dbReference type="Pfam" id="PF00611">
    <property type="entry name" value="FCH"/>
    <property type="match status" value="1"/>
</dbReference>
<feature type="region of interest" description="Disordered" evidence="4">
    <location>
        <begin position="254"/>
        <end position="278"/>
    </location>
</feature>
<dbReference type="GO" id="GO:0030041">
    <property type="term" value="P:actin filament polymerization"/>
    <property type="evidence" value="ECO:0007669"/>
    <property type="project" value="TreeGrafter"/>
</dbReference>
<evidence type="ECO:0000313" key="8">
    <source>
        <dbReference type="Proteomes" id="UP001497482"/>
    </source>
</evidence>
<protein>
    <submittedName>
        <fullName evidence="7">Uncharacterized protein</fullName>
    </submittedName>
</protein>
<dbReference type="InterPro" id="IPR030777">
    <property type="entry name" value="PSTPIP1_SH3"/>
</dbReference>
<dbReference type="AlphaFoldDB" id="A0AAV2LRK8"/>
<dbReference type="InterPro" id="IPR001452">
    <property type="entry name" value="SH3_domain"/>
</dbReference>
<feature type="domain" description="F-BAR" evidence="6">
    <location>
        <begin position="1"/>
        <end position="228"/>
    </location>
</feature>
<dbReference type="PRINTS" id="PR00452">
    <property type="entry name" value="SH3DOMAIN"/>
</dbReference>
<dbReference type="Gene3D" id="1.20.1270.60">
    <property type="entry name" value="Arfaptin homology (AH) domain/BAR domain"/>
    <property type="match status" value="1"/>
</dbReference>
<dbReference type="PROSITE" id="PS50002">
    <property type="entry name" value="SH3"/>
    <property type="match status" value="1"/>
</dbReference>
<dbReference type="FunFam" id="1.20.1270.60:FF:000037">
    <property type="entry name" value="Proline-serine-threonine phosphatase interacting protein 1"/>
    <property type="match status" value="1"/>
</dbReference>
<evidence type="ECO:0000313" key="7">
    <source>
        <dbReference type="EMBL" id="CAL1604206.1"/>
    </source>
</evidence>
<reference evidence="7 8" key="1">
    <citation type="submission" date="2024-04" db="EMBL/GenBank/DDBJ databases">
        <authorList>
            <person name="Waldvogel A.-M."/>
            <person name="Schoenle A."/>
        </authorList>
    </citation>
    <scope>NUCLEOTIDE SEQUENCE [LARGE SCALE GENOMIC DNA]</scope>
</reference>
<dbReference type="GO" id="GO:0005737">
    <property type="term" value="C:cytoplasm"/>
    <property type="evidence" value="ECO:0007669"/>
    <property type="project" value="TreeGrafter"/>
</dbReference>
<dbReference type="GO" id="GO:0051015">
    <property type="term" value="F:actin filament binding"/>
    <property type="evidence" value="ECO:0007669"/>
    <property type="project" value="TreeGrafter"/>
</dbReference>
<feature type="region of interest" description="Disordered" evidence="4">
    <location>
        <begin position="293"/>
        <end position="321"/>
    </location>
</feature>
<dbReference type="SUPFAM" id="SSF103657">
    <property type="entry name" value="BAR/IMD domain-like"/>
    <property type="match status" value="1"/>
</dbReference>
<accession>A0AAV2LRK8</accession>
<dbReference type="InterPro" id="IPR031160">
    <property type="entry name" value="F_BAR_dom"/>
</dbReference>
<dbReference type="CDD" id="cd11824">
    <property type="entry name" value="SH3_PSTPIP1"/>
    <property type="match status" value="1"/>
</dbReference>
<evidence type="ECO:0000256" key="2">
    <source>
        <dbReference type="PROSITE-ProRule" id="PRU00192"/>
    </source>
</evidence>
<dbReference type="InterPro" id="IPR001060">
    <property type="entry name" value="FCH_dom"/>
</dbReference>
<evidence type="ECO:0000256" key="4">
    <source>
        <dbReference type="SAM" id="MobiDB-lite"/>
    </source>
</evidence>
<evidence type="ECO:0000256" key="3">
    <source>
        <dbReference type="PROSITE-ProRule" id="PRU01077"/>
    </source>
</evidence>
<gene>
    <name evidence="7" type="ORF">KC01_LOCUS31766</name>
</gene>
<organism evidence="7 8">
    <name type="scientific">Knipowitschia caucasica</name>
    <name type="common">Caucasian dwarf goby</name>
    <name type="synonym">Pomatoschistus caucasicus</name>
    <dbReference type="NCBI Taxonomy" id="637954"/>
    <lineage>
        <taxon>Eukaryota</taxon>
        <taxon>Metazoa</taxon>
        <taxon>Chordata</taxon>
        <taxon>Craniata</taxon>
        <taxon>Vertebrata</taxon>
        <taxon>Euteleostomi</taxon>
        <taxon>Actinopterygii</taxon>
        <taxon>Neopterygii</taxon>
        <taxon>Teleostei</taxon>
        <taxon>Neoteleostei</taxon>
        <taxon>Acanthomorphata</taxon>
        <taxon>Gobiaria</taxon>
        <taxon>Gobiiformes</taxon>
        <taxon>Gobioidei</taxon>
        <taxon>Gobiidae</taxon>
        <taxon>Gobiinae</taxon>
        <taxon>Knipowitschia</taxon>
    </lineage>
</organism>
<dbReference type="InterPro" id="IPR036028">
    <property type="entry name" value="SH3-like_dom_sf"/>
</dbReference>
<proteinExistence type="predicted"/>
<keyword evidence="1 2" id="KW-0728">SH3 domain</keyword>
<dbReference type="Pfam" id="PF14604">
    <property type="entry name" value="SH3_9"/>
    <property type="match status" value="1"/>
</dbReference>
<name>A0AAV2LRK8_KNICA</name>
<dbReference type="GO" id="GO:0005886">
    <property type="term" value="C:plasma membrane"/>
    <property type="evidence" value="ECO:0007669"/>
    <property type="project" value="TreeGrafter"/>
</dbReference>
<keyword evidence="3" id="KW-0175">Coiled coil</keyword>
<evidence type="ECO:0000256" key="1">
    <source>
        <dbReference type="ARBA" id="ARBA00022443"/>
    </source>
</evidence>
<evidence type="ECO:0000259" key="5">
    <source>
        <dbReference type="PROSITE" id="PS50002"/>
    </source>
</evidence>
<dbReference type="SUPFAM" id="SSF50044">
    <property type="entry name" value="SH3-domain"/>
    <property type="match status" value="1"/>
</dbReference>
<feature type="compositionally biased region" description="Polar residues" evidence="4">
    <location>
        <begin position="293"/>
        <end position="311"/>
    </location>
</feature>
<dbReference type="PANTHER" id="PTHR23065:SF51">
    <property type="entry name" value="PROLINE-SERINE-THREONINE PHOSPHATASE-INTERACTING PROTEIN 1"/>
    <property type="match status" value="1"/>
</dbReference>
<evidence type="ECO:0000259" key="6">
    <source>
        <dbReference type="PROSITE" id="PS51741"/>
    </source>
</evidence>
<dbReference type="PRINTS" id="PR00499">
    <property type="entry name" value="P67PHOX"/>
</dbReference>
<dbReference type="SMART" id="SM00326">
    <property type="entry name" value="SH3"/>
    <property type="match status" value="1"/>
</dbReference>
<dbReference type="Gene3D" id="2.30.30.40">
    <property type="entry name" value="SH3 Domains"/>
    <property type="match status" value="1"/>
</dbReference>
<sequence>MCKDVEELFRMRALAEEKYGKELVNISRKAEGYTEIGTLRASMEQLKTQIDNIGNFHLQLAEILKEEVKKIETFRERQKEQRKKFQSIMEKVHKKTNASFRKTMESKRLYELRCKEADEAERNAEQMTNAGKNTEKVRHKVIHLRQAALDSEKVYFKNIVHLESVRQDWEETHRSACEVFQQLDGDHISTLRCALWDHCNHFSAQCVKDDDLYEMVRKRLEECDVTKDLNTFIELKSTGWAPPGPVVFDSNPAGIGRDRNGISNAHLDGGEKPDTPATSRCFFRSSKPLLASAATTESARNSRSTLTSSGEIDTENGGYAPLPEFEQNTTLAISSPDTDKWTVLYTYIAQEADELTISRGDVVQVLERGEDGWWTVDRDGQCGLVPGNYLDQI</sequence>
<dbReference type="Proteomes" id="UP001497482">
    <property type="component" value="Chromosome 4"/>
</dbReference>
<keyword evidence="8" id="KW-1185">Reference proteome</keyword>
<dbReference type="GO" id="GO:0005884">
    <property type="term" value="C:actin filament"/>
    <property type="evidence" value="ECO:0007669"/>
    <property type="project" value="TreeGrafter"/>
</dbReference>
<dbReference type="InterPro" id="IPR027267">
    <property type="entry name" value="AH/BAR_dom_sf"/>
</dbReference>
<dbReference type="EMBL" id="OZ035826">
    <property type="protein sequence ID" value="CAL1604206.1"/>
    <property type="molecule type" value="Genomic_DNA"/>
</dbReference>
<dbReference type="PANTHER" id="PTHR23065">
    <property type="entry name" value="PROLINE-SERINE-THREONINE PHOSPHATASE INTERACTING PROTEIN 1"/>
    <property type="match status" value="1"/>
</dbReference>
<feature type="domain" description="SH3" evidence="5">
    <location>
        <begin position="336"/>
        <end position="393"/>
    </location>
</feature>